<dbReference type="AlphaFoldDB" id="T1P9H7"/>
<accession>T1P9H7</accession>
<organism evidence="1">
    <name type="scientific">Musca domestica</name>
    <name type="common">House fly</name>
    <dbReference type="NCBI Taxonomy" id="7370"/>
    <lineage>
        <taxon>Eukaryota</taxon>
        <taxon>Metazoa</taxon>
        <taxon>Ecdysozoa</taxon>
        <taxon>Arthropoda</taxon>
        <taxon>Hexapoda</taxon>
        <taxon>Insecta</taxon>
        <taxon>Pterygota</taxon>
        <taxon>Neoptera</taxon>
        <taxon>Endopterygota</taxon>
        <taxon>Diptera</taxon>
        <taxon>Brachycera</taxon>
        <taxon>Muscomorpha</taxon>
        <taxon>Muscoidea</taxon>
        <taxon>Muscidae</taxon>
        <taxon>Musca</taxon>
    </lineage>
</organism>
<evidence type="ECO:0000313" key="1">
    <source>
        <dbReference type="EMBL" id="AFP59444.1"/>
    </source>
</evidence>
<proteinExistence type="evidence at transcript level"/>
<reference evidence="1" key="1">
    <citation type="submission" date="2012-08" db="EMBL/GenBank/DDBJ databases">
        <title>Transcriptome of adult Musca domestica launches a platform for comparative house fly gene expression and characterization of differential gene expression among resistant and susceptible house flies.</title>
        <authorList>
            <person name="Liu N."/>
            <person name="Zhang L."/>
            <person name="Li M."/>
            <person name="Reid W."/>
        </authorList>
    </citation>
    <scope>NUCLEOTIDE SEQUENCE</scope>
    <source>
        <strain evidence="1">ALHF</strain>
        <tissue evidence="1">Whole body</tissue>
    </source>
</reference>
<sequence length="127" mass="14411">MAHLNCYVIVQTTHPQHIDNEGRRIEAVAEDDEFTTTTSTSSEAWSHIGKIVKPSEIKEPQNLQEIINFIGSNKLSNTEVMEPTNEEGGEDTVTYTQLMKIVALWQLAREQNFYEMQTEGGVILKEN</sequence>
<protein>
    <submittedName>
        <fullName evidence="1">Uncharacterized protein</fullName>
    </submittedName>
</protein>
<name>T1P9H7_MUSDO</name>
<dbReference type="EMBL" id="KA644815">
    <property type="protein sequence ID" value="AFP59444.1"/>
    <property type="molecule type" value="mRNA"/>
</dbReference>